<dbReference type="PROSITE" id="PS00761">
    <property type="entry name" value="SPASE_I_3"/>
    <property type="match status" value="1"/>
</dbReference>
<evidence type="ECO:0000256" key="6">
    <source>
        <dbReference type="PIRSR" id="PIRSR600223-1"/>
    </source>
</evidence>
<dbReference type="PANTHER" id="PTHR43390">
    <property type="entry name" value="SIGNAL PEPTIDASE I"/>
    <property type="match status" value="1"/>
</dbReference>
<dbReference type="CDD" id="cd06530">
    <property type="entry name" value="S26_SPase_I"/>
    <property type="match status" value="1"/>
</dbReference>
<dbReference type="InterPro" id="IPR019758">
    <property type="entry name" value="Pept_S26A_signal_pept_1_CS"/>
</dbReference>
<dbReference type="GO" id="GO:0009003">
    <property type="term" value="F:signal peptidase activity"/>
    <property type="evidence" value="ECO:0007669"/>
    <property type="project" value="UniProtKB-EC"/>
</dbReference>
<evidence type="ECO:0000256" key="5">
    <source>
        <dbReference type="ARBA" id="ARBA00022801"/>
    </source>
</evidence>
<keyword evidence="7" id="KW-1133">Transmembrane helix</keyword>
<dbReference type="EMBL" id="QXQB01000001">
    <property type="protein sequence ID" value="RJX40707.1"/>
    <property type="molecule type" value="Genomic_DNA"/>
</dbReference>
<proteinExistence type="inferred from homology"/>
<accession>A0A3A6PHQ5</accession>
<protein>
    <recommendedName>
        <fullName evidence="4 7">Signal peptidase I</fullName>
        <ecNumber evidence="4 7">3.4.21.89</ecNumber>
    </recommendedName>
</protein>
<comment type="similarity">
    <text evidence="3 7">Belongs to the peptidase S26 family.</text>
</comment>
<dbReference type="PRINTS" id="PR00727">
    <property type="entry name" value="LEADERPTASE"/>
</dbReference>
<dbReference type="OrthoDB" id="9802919at2"/>
<dbReference type="Proteomes" id="UP000267798">
    <property type="component" value="Unassembled WGS sequence"/>
</dbReference>
<keyword evidence="5 7" id="KW-0378">Hydrolase</keyword>
<dbReference type="EC" id="3.4.21.89" evidence="4 7"/>
<dbReference type="PROSITE" id="PS00760">
    <property type="entry name" value="SPASE_I_2"/>
    <property type="match status" value="1"/>
</dbReference>
<dbReference type="Pfam" id="PF10502">
    <property type="entry name" value="Peptidase_S26"/>
    <property type="match status" value="1"/>
</dbReference>
<dbReference type="NCBIfam" id="TIGR02227">
    <property type="entry name" value="sigpep_I_bact"/>
    <property type="match status" value="1"/>
</dbReference>
<keyword evidence="7" id="KW-0472">Membrane</keyword>
<dbReference type="PANTHER" id="PTHR43390:SF1">
    <property type="entry name" value="CHLOROPLAST PROCESSING PEPTIDASE"/>
    <property type="match status" value="1"/>
</dbReference>
<dbReference type="GO" id="GO:0006465">
    <property type="term" value="P:signal peptide processing"/>
    <property type="evidence" value="ECO:0007669"/>
    <property type="project" value="InterPro"/>
</dbReference>
<feature type="active site" evidence="6">
    <location>
        <position position="48"/>
    </location>
</feature>
<keyword evidence="7" id="KW-0645">Protease</keyword>
<evidence type="ECO:0000313" key="9">
    <source>
        <dbReference type="EMBL" id="RJX40707.1"/>
    </source>
</evidence>
<comment type="catalytic activity">
    <reaction evidence="1 7">
        <text>Cleavage of hydrophobic, N-terminal signal or leader sequences from secreted and periplasmic proteins.</text>
        <dbReference type="EC" id="3.4.21.89"/>
    </reaction>
</comment>
<feature type="domain" description="Peptidase S26" evidence="8">
    <location>
        <begin position="18"/>
        <end position="173"/>
    </location>
</feature>
<keyword evidence="10" id="KW-1185">Reference proteome</keyword>
<dbReference type="InterPro" id="IPR036286">
    <property type="entry name" value="LexA/Signal_pep-like_sf"/>
</dbReference>
<evidence type="ECO:0000256" key="3">
    <source>
        <dbReference type="ARBA" id="ARBA00009370"/>
    </source>
</evidence>
<feature type="transmembrane region" description="Helical" evidence="7">
    <location>
        <begin position="20"/>
        <end position="40"/>
    </location>
</feature>
<dbReference type="Gene3D" id="2.10.109.10">
    <property type="entry name" value="Umud Fragment, subunit A"/>
    <property type="match status" value="1"/>
</dbReference>
<feature type="active site" evidence="6">
    <location>
        <position position="91"/>
    </location>
</feature>
<dbReference type="InterPro" id="IPR000223">
    <property type="entry name" value="Pept_S26A_signal_pept_1"/>
</dbReference>
<evidence type="ECO:0000313" key="10">
    <source>
        <dbReference type="Proteomes" id="UP000267798"/>
    </source>
</evidence>
<gene>
    <name evidence="9" type="primary">lepB</name>
    <name evidence="9" type="ORF">D3P09_01435</name>
</gene>
<evidence type="ECO:0000256" key="1">
    <source>
        <dbReference type="ARBA" id="ARBA00000677"/>
    </source>
</evidence>
<comment type="subcellular location">
    <subcellularLocation>
        <location evidence="2">Cell membrane</location>
        <topology evidence="2">Single-pass type II membrane protein</topology>
    </subcellularLocation>
    <subcellularLocation>
        <location evidence="7">Membrane</location>
        <topology evidence="7">Single-pass type II membrane protein</topology>
    </subcellularLocation>
</comment>
<dbReference type="GO" id="GO:0005886">
    <property type="term" value="C:plasma membrane"/>
    <property type="evidence" value="ECO:0007669"/>
    <property type="project" value="UniProtKB-SubCell"/>
</dbReference>
<dbReference type="AlphaFoldDB" id="A0A3A6PHQ5"/>
<dbReference type="InterPro" id="IPR019533">
    <property type="entry name" value="Peptidase_S26"/>
</dbReference>
<sequence length="182" mass="20691">MEQEQTKPKGNRWLKEIKDWTLSLGIAIVVALLFQNYVYAQTEVHNISMQNTLVEGQRLIEDKWSYRFSGPKQGDIVIINGPEHKDGRLVKRIIALPGQTIDMRDGYVYVDGVQLDEPYAKGLTYPNIVQVPFTVPEGHVFVMGDNREKSMDSREFGAVSFESLEGKAVYRIWPLGKFGGLQ</sequence>
<reference evidence="9 10" key="1">
    <citation type="submission" date="2018-09" db="EMBL/GenBank/DDBJ databases">
        <title>Paenibacillus aracenensis nov. sp. isolated from a cave in southern Spain.</title>
        <authorList>
            <person name="Jurado V."/>
            <person name="Gutierrez-Patricio S."/>
            <person name="Gonzalez-Pimentel J.L."/>
            <person name="Miller A.Z."/>
            <person name="Laiz L."/>
            <person name="Saiz-Jimenez C."/>
        </authorList>
    </citation>
    <scope>NUCLEOTIDE SEQUENCE [LARGE SCALE GENOMIC DNA]</scope>
    <source>
        <strain evidence="9 10">JCM 19203</strain>
    </source>
</reference>
<evidence type="ECO:0000256" key="2">
    <source>
        <dbReference type="ARBA" id="ARBA00004401"/>
    </source>
</evidence>
<evidence type="ECO:0000259" key="8">
    <source>
        <dbReference type="Pfam" id="PF10502"/>
    </source>
</evidence>
<evidence type="ECO:0000256" key="4">
    <source>
        <dbReference type="ARBA" id="ARBA00013208"/>
    </source>
</evidence>
<evidence type="ECO:0000256" key="7">
    <source>
        <dbReference type="RuleBase" id="RU362042"/>
    </source>
</evidence>
<dbReference type="SUPFAM" id="SSF51306">
    <property type="entry name" value="LexA/Signal peptidase"/>
    <property type="match status" value="1"/>
</dbReference>
<dbReference type="RefSeq" id="WP_120106546.1">
    <property type="nucleotide sequence ID" value="NZ_QXQB01000001.1"/>
</dbReference>
<dbReference type="InterPro" id="IPR019757">
    <property type="entry name" value="Pept_S26A_signal_pept_1_Lys-AS"/>
</dbReference>
<name>A0A3A6PHQ5_9BACL</name>
<organism evidence="9 10">
    <name type="scientific">Paenibacillus pinisoli</name>
    <dbReference type="NCBI Taxonomy" id="1276110"/>
    <lineage>
        <taxon>Bacteria</taxon>
        <taxon>Bacillati</taxon>
        <taxon>Bacillota</taxon>
        <taxon>Bacilli</taxon>
        <taxon>Bacillales</taxon>
        <taxon>Paenibacillaceae</taxon>
        <taxon>Paenibacillus</taxon>
    </lineage>
</organism>
<comment type="caution">
    <text evidence="9">The sequence shown here is derived from an EMBL/GenBank/DDBJ whole genome shotgun (WGS) entry which is preliminary data.</text>
</comment>
<keyword evidence="7" id="KW-0812">Transmembrane</keyword>
<dbReference type="GO" id="GO:0004252">
    <property type="term" value="F:serine-type endopeptidase activity"/>
    <property type="evidence" value="ECO:0007669"/>
    <property type="project" value="InterPro"/>
</dbReference>